<dbReference type="PANTHER" id="PTHR38441">
    <property type="entry name" value="INTEGRAL MEMBRANE PROTEIN-RELATED"/>
    <property type="match status" value="1"/>
</dbReference>
<evidence type="ECO:0000313" key="3">
    <source>
        <dbReference type="Proteomes" id="UP000228754"/>
    </source>
</evidence>
<dbReference type="Proteomes" id="UP000228754">
    <property type="component" value="Unassembled WGS sequence"/>
</dbReference>
<dbReference type="PANTHER" id="PTHR38441:SF1">
    <property type="entry name" value="MEMBRANE PROTEIN"/>
    <property type="match status" value="1"/>
</dbReference>
<gene>
    <name evidence="2" type="ORF">CEY02_18825</name>
</gene>
<evidence type="ECO:0000313" key="2">
    <source>
        <dbReference type="EMBL" id="PCK18601.1"/>
    </source>
</evidence>
<dbReference type="EMBL" id="NKHG01000118">
    <property type="protein sequence ID" value="PCK18601.1"/>
    <property type="molecule type" value="Genomic_DNA"/>
</dbReference>
<accession>A0A2A5IPE6</accession>
<comment type="caution">
    <text evidence="2">The sequence shown here is derived from an EMBL/GenBank/DDBJ whole genome shotgun (WGS) entry which is preliminary data.</text>
</comment>
<dbReference type="InterPro" id="IPR007436">
    <property type="entry name" value="DUF485"/>
</dbReference>
<dbReference type="OrthoDB" id="2886991at2"/>
<dbReference type="Pfam" id="PF04341">
    <property type="entry name" value="DUF485"/>
    <property type="match status" value="1"/>
</dbReference>
<keyword evidence="1" id="KW-0472">Membrane</keyword>
<feature type="transmembrane region" description="Helical" evidence="1">
    <location>
        <begin position="21"/>
        <end position="42"/>
    </location>
</feature>
<dbReference type="AlphaFoldDB" id="A0A2A5IPE6"/>
<keyword evidence="1" id="KW-1133">Transmembrane helix</keyword>
<organism evidence="2 3">
    <name type="scientific">Bacillus pumilus</name>
    <name type="common">Bacillus mesentericus</name>
    <dbReference type="NCBI Taxonomy" id="1408"/>
    <lineage>
        <taxon>Bacteria</taxon>
        <taxon>Bacillati</taxon>
        <taxon>Bacillota</taxon>
        <taxon>Bacilli</taxon>
        <taxon>Bacillales</taxon>
        <taxon>Bacillaceae</taxon>
        <taxon>Bacillus</taxon>
    </lineage>
</organism>
<protein>
    <recommendedName>
        <fullName evidence="4">DUF485 domain-containing protein</fullName>
    </recommendedName>
</protein>
<reference evidence="2 3" key="1">
    <citation type="submission" date="2017-06" db="EMBL/GenBank/DDBJ databases">
        <title>Draft Genome Sequence of Bacillus sp Strain 36R Isolated from saline sediment at Atanasia, Sonora, Mexico.</title>
        <authorList>
            <person name="Sanchez Diaz R."/>
            <person name="Quiroz Macias M.E."/>
            <person name="Ibarra Gamez J.C."/>
            <person name="Enciso Ibarra J."/>
            <person name="Gomez Gil B."/>
            <person name="Galaviz Silva L."/>
        </authorList>
    </citation>
    <scope>NUCLEOTIDE SEQUENCE [LARGE SCALE GENOMIC DNA]</scope>
    <source>
        <strain evidence="2 3">36R_ATNSAL</strain>
    </source>
</reference>
<name>A0A2A5IPE6_BACPU</name>
<feature type="transmembrane region" description="Helical" evidence="1">
    <location>
        <begin position="48"/>
        <end position="76"/>
    </location>
</feature>
<proteinExistence type="predicted"/>
<sequence>MNERSLLTEDYKTLMRARMRFNISVALFALAFALLLPLLAFYTDVLTIQVFGAISLGWLFFFGQFVLTWLICFLYIRKARGFDSMAEAIRNRSEHL</sequence>
<evidence type="ECO:0008006" key="4">
    <source>
        <dbReference type="Google" id="ProtNLM"/>
    </source>
</evidence>
<keyword evidence="1" id="KW-0812">Transmembrane</keyword>
<evidence type="ECO:0000256" key="1">
    <source>
        <dbReference type="SAM" id="Phobius"/>
    </source>
</evidence>